<dbReference type="EMBL" id="JACHIV010000001">
    <property type="protein sequence ID" value="MBB5070685.1"/>
    <property type="molecule type" value="Genomic_DNA"/>
</dbReference>
<accession>A0A840NKY8</accession>
<evidence type="ECO:0000313" key="3">
    <source>
        <dbReference type="Proteomes" id="UP000580474"/>
    </source>
</evidence>
<evidence type="ECO:0000256" key="1">
    <source>
        <dbReference type="SAM" id="MobiDB-lite"/>
    </source>
</evidence>
<evidence type="ECO:0000313" key="2">
    <source>
        <dbReference type="EMBL" id="MBB5070685.1"/>
    </source>
</evidence>
<reference evidence="2 3" key="1">
    <citation type="submission" date="2020-08" db="EMBL/GenBank/DDBJ databases">
        <title>Sequencing the genomes of 1000 actinobacteria strains.</title>
        <authorList>
            <person name="Klenk H.-P."/>
        </authorList>
    </citation>
    <scope>NUCLEOTIDE SEQUENCE [LARGE SCALE GENOMIC DNA]</scope>
    <source>
        <strain evidence="2 3">DSM 45582</strain>
    </source>
</reference>
<gene>
    <name evidence="2" type="ORF">BJ969_003773</name>
</gene>
<dbReference type="Proteomes" id="UP000580474">
    <property type="component" value="Unassembled WGS sequence"/>
</dbReference>
<dbReference type="RefSeq" id="WP_184480483.1">
    <property type="nucleotide sequence ID" value="NZ_JACHIV010000001.1"/>
</dbReference>
<comment type="caution">
    <text evidence="2">The sequence shown here is derived from an EMBL/GenBank/DDBJ whole genome shotgun (WGS) entry which is preliminary data.</text>
</comment>
<keyword evidence="3" id="KW-1185">Reference proteome</keyword>
<protein>
    <submittedName>
        <fullName evidence="2">Uncharacterized protein</fullName>
    </submittedName>
</protein>
<sequence>MPAFHDCQPEPGTVALPEMVDADHGRPPPEPTVLNVRYRAGIVGERARVVHAATWTPRDVLITLCGMPLDPSLVEESTGMPCMRCIRIAARRARPDDPDQRGIDGG</sequence>
<proteinExistence type="predicted"/>
<organism evidence="2 3">
    <name type="scientific">Saccharopolyspora gloriosae</name>
    <dbReference type="NCBI Taxonomy" id="455344"/>
    <lineage>
        <taxon>Bacteria</taxon>
        <taxon>Bacillati</taxon>
        <taxon>Actinomycetota</taxon>
        <taxon>Actinomycetes</taxon>
        <taxon>Pseudonocardiales</taxon>
        <taxon>Pseudonocardiaceae</taxon>
        <taxon>Saccharopolyspora</taxon>
    </lineage>
</organism>
<dbReference type="AlphaFoldDB" id="A0A840NKY8"/>
<name>A0A840NKY8_9PSEU</name>
<feature type="region of interest" description="Disordered" evidence="1">
    <location>
        <begin position="1"/>
        <end position="32"/>
    </location>
</feature>